<dbReference type="EMBL" id="CP012175">
    <property type="protein sequence ID" value="AKV80110.1"/>
    <property type="molecule type" value="Genomic_DNA"/>
</dbReference>
<evidence type="ECO:0000313" key="6">
    <source>
        <dbReference type="EMBL" id="AKV82353.1"/>
    </source>
</evidence>
<dbReference type="Proteomes" id="UP000056255">
    <property type="component" value="Chromosome"/>
</dbReference>
<evidence type="ECO:0000313" key="11">
    <source>
        <dbReference type="Proteomes" id="UP000062475"/>
    </source>
</evidence>
<dbReference type="InterPro" id="IPR018700">
    <property type="entry name" value="DUF2204"/>
</dbReference>
<dbReference type="EMBL" id="CP012174">
    <property type="protein sequence ID" value="AKV77865.1"/>
    <property type="molecule type" value="Genomic_DNA"/>
</dbReference>
<sequence>MIAFEKIGEILSQIKEKMDFVIIGDTVVDLSLGRKGTESDVDLFPTNFSVLVEYDVLRDLADERGWDMGSTPIDTPRIVVPLGDEQLQVDFYENIQDFFVPPVVIESAEEREIGKDTFKVIKLEDYILLKANAFREEDEEELKRIVQLIGEKKLKIDLKLLKQHSEAFEENSESVRERLSSLGFKLS</sequence>
<name>A0A088E243_9CREN</name>
<reference evidence="6 8" key="3">
    <citation type="submission" date="2015-07" db="EMBL/GenBank/DDBJ databases">
        <title>Physiological, transcriptional responses and genome re-sequencing of acid resistant extremely thermoacidophilic Metallosphaera sedula SARC-M1.</title>
        <authorList>
            <person name="Ai C."/>
            <person name="McCarthy S."/>
            <person name="Eckrich V."/>
            <person name="Rudrappa D."/>
            <person name="Qiu G."/>
            <person name="Blum P."/>
        </authorList>
    </citation>
    <scope>NUCLEOTIDE SEQUENCE [LARGE SCALE GENOMIC DNA]</scope>
    <source>
        <strain evidence="6 8">SARC-M1</strain>
    </source>
</reference>
<dbReference type="Proteomes" id="UP000062475">
    <property type="component" value="Chromosome"/>
</dbReference>
<dbReference type="Proteomes" id="UP000068832">
    <property type="component" value="Chromosome"/>
</dbReference>
<evidence type="ECO:0000313" key="7">
    <source>
        <dbReference type="Proteomes" id="UP000029084"/>
    </source>
</evidence>
<evidence type="ECO:0000313" key="9">
    <source>
        <dbReference type="Proteomes" id="UP000061362"/>
    </source>
</evidence>
<dbReference type="EMBL" id="CP012172">
    <property type="protein sequence ID" value="AKV73375.1"/>
    <property type="molecule type" value="Genomic_DNA"/>
</dbReference>
<dbReference type="OMA" id="HGTIYYE"/>
<dbReference type="Proteomes" id="UP000062398">
    <property type="component" value="Chromosome"/>
</dbReference>
<evidence type="ECO:0000313" key="3">
    <source>
        <dbReference type="EMBL" id="AKV75619.1"/>
    </source>
</evidence>
<evidence type="ECO:0000313" key="5">
    <source>
        <dbReference type="EMBL" id="AKV80110.1"/>
    </source>
</evidence>
<organism evidence="1 7">
    <name type="scientific">Metallosphaera sedula</name>
    <dbReference type="NCBI Taxonomy" id="43687"/>
    <lineage>
        <taxon>Archaea</taxon>
        <taxon>Thermoproteota</taxon>
        <taxon>Thermoprotei</taxon>
        <taxon>Sulfolobales</taxon>
        <taxon>Sulfolobaceae</taxon>
        <taxon>Metallosphaera</taxon>
    </lineage>
</organism>
<dbReference type="EMBL" id="CP008822">
    <property type="protein sequence ID" value="AIM26366.1"/>
    <property type="molecule type" value="Genomic_DNA"/>
</dbReference>
<evidence type="ECO:0000313" key="4">
    <source>
        <dbReference type="EMBL" id="AKV77865.1"/>
    </source>
</evidence>
<reference evidence="9 10" key="2">
    <citation type="journal article" date="2015" name="Genome Announc.">
        <title>Complete Genome Sequences of Evolved Arsenate-Resistant Metallosphaera sedula Strains.</title>
        <authorList>
            <person name="Ai C."/>
            <person name="McCarthy S."/>
            <person name="Schackwitz W."/>
            <person name="Martin J."/>
            <person name="Lipzen A."/>
            <person name="Blum P."/>
        </authorList>
    </citation>
    <scope>NUCLEOTIDE SEQUENCE [LARGE SCALE GENOMIC DNA]</scope>
    <source>
        <strain evidence="4 10">ARS120-1</strain>
        <strain evidence="5 9">ARS120-2</strain>
        <strain evidence="2 12">ARS50-1</strain>
        <strain evidence="3 11">ARS50-2</strain>
    </source>
</reference>
<keyword evidence="1" id="KW-0808">Transferase</keyword>
<evidence type="ECO:0000313" key="1">
    <source>
        <dbReference type="EMBL" id="AIM26366.1"/>
    </source>
</evidence>
<dbReference type="GeneID" id="97614760"/>
<dbReference type="PATRIC" id="fig|43687.5.peg.206"/>
<accession>A0A088E243</accession>
<proteinExistence type="predicted"/>
<dbReference type="Proteomes" id="UP000029084">
    <property type="component" value="Chromosome"/>
</dbReference>
<dbReference type="RefSeq" id="WP_011921347.1">
    <property type="nucleotide sequence ID" value="NZ_AP019770.1"/>
</dbReference>
<dbReference type="OrthoDB" id="26089at2157"/>
<gene>
    <name evidence="1" type="ORF">HA72_0202</name>
    <name evidence="2" type="ORF">MsedA_0214</name>
    <name evidence="3" type="ORF">MsedB_0214</name>
    <name evidence="4" type="ORF">MsedC_0213</name>
    <name evidence="5" type="ORF">MsedD_0214</name>
    <name evidence="6" type="ORF">MsedE_0214</name>
</gene>
<evidence type="ECO:0000313" key="10">
    <source>
        <dbReference type="Proteomes" id="UP000062398"/>
    </source>
</evidence>
<dbReference type="EMBL" id="CP012176">
    <property type="protein sequence ID" value="AKV82353.1"/>
    <property type="molecule type" value="Genomic_DNA"/>
</dbReference>
<dbReference type="EMBL" id="CP012173">
    <property type="protein sequence ID" value="AKV75619.1"/>
    <property type="molecule type" value="Genomic_DNA"/>
</dbReference>
<evidence type="ECO:0000313" key="12">
    <source>
        <dbReference type="Proteomes" id="UP000068832"/>
    </source>
</evidence>
<dbReference type="InterPro" id="IPR043519">
    <property type="entry name" value="NT_sf"/>
</dbReference>
<protein>
    <submittedName>
        <fullName evidence="1 2">Nucleotidyltransferase</fullName>
    </submittedName>
</protein>
<dbReference type="GO" id="GO:0016740">
    <property type="term" value="F:transferase activity"/>
    <property type="evidence" value="ECO:0007669"/>
    <property type="project" value="UniProtKB-KW"/>
</dbReference>
<dbReference type="Proteomes" id="UP000061362">
    <property type="component" value="Chromosome"/>
</dbReference>
<evidence type="ECO:0000313" key="8">
    <source>
        <dbReference type="Proteomes" id="UP000056255"/>
    </source>
</evidence>
<dbReference type="Pfam" id="PF09970">
    <property type="entry name" value="DUF2204"/>
    <property type="match status" value="1"/>
</dbReference>
<evidence type="ECO:0000313" key="2">
    <source>
        <dbReference type="EMBL" id="AKV73375.1"/>
    </source>
</evidence>
<dbReference type="AlphaFoldDB" id="A0A088E243"/>
<reference evidence="1 7" key="1">
    <citation type="journal article" date="2014" name="J. Bacteriol.">
        <title>Role of an Archaeal PitA Transporter in the Copper and Arsenic Resistance of Metallosphaera sedula, an Extreme Thermoacidophile.</title>
        <authorList>
            <person name="McCarthy S."/>
            <person name="Ai C."/>
            <person name="Wheaton G."/>
            <person name="Tevatia R."/>
            <person name="Eckrich V."/>
            <person name="Kelly R."/>
            <person name="Blum P."/>
        </authorList>
    </citation>
    <scope>NUCLEOTIDE SEQUENCE [LARGE SCALE GENOMIC DNA]</scope>
    <source>
        <strain evidence="1 7">CuR1</strain>
    </source>
</reference>
<dbReference type="SUPFAM" id="SSF81301">
    <property type="entry name" value="Nucleotidyltransferase"/>
    <property type="match status" value="1"/>
</dbReference>